<feature type="compositionally biased region" description="Polar residues" evidence="1">
    <location>
        <begin position="161"/>
        <end position="183"/>
    </location>
</feature>
<feature type="compositionally biased region" description="Low complexity" evidence="1">
    <location>
        <begin position="755"/>
        <end position="774"/>
    </location>
</feature>
<feature type="compositionally biased region" description="Polar residues" evidence="1">
    <location>
        <begin position="722"/>
        <end position="754"/>
    </location>
</feature>
<feature type="compositionally biased region" description="Low complexity" evidence="1">
    <location>
        <begin position="705"/>
        <end position="721"/>
    </location>
</feature>
<feature type="compositionally biased region" description="Pro residues" evidence="1">
    <location>
        <begin position="221"/>
        <end position="234"/>
    </location>
</feature>
<evidence type="ECO:0000313" key="3">
    <source>
        <dbReference type="Proteomes" id="UP001487740"/>
    </source>
</evidence>
<feature type="compositionally biased region" description="Basic and acidic residues" evidence="1">
    <location>
        <begin position="831"/>
        <end position="840"/>
    </location>
</feature>
<name>A0AAW0UAZ0_SCYPA</name>
<sequence length="1031" mass="112234">MEESPAAREPQSTPETAPPERKEERREDQPLFQRLFGSTSKRAGRRHSRGSGEESRENSVSPLRRGTEQRASKDRRHDTSSPRFLIGSSKPRQDAHALPPSGRPRDPSKERGSRDVPQSPEDMQTGSVGANAWPQGVRKTKSFREEQAPVHREALRRKVSSHATADEQGTTPTKTSRLSTSLESIDGDDTRKPAPTFYSHFYASYKSLTTTPLPGVFIRPYPQPGHPRGPPHPSPSDTSSGPFSLDSSLNQQPKEVEDQMRKASSVDQMTMSETTTTHTTHATHTTHHREHHVRETHTKEHLMKEQLAKEQLTKEQAAREHIIEQHIKEQHMKEQLNKDHHSWEEHTKHTTTTITTKTCEAKQAALAAAKQSLLDTLVESIKPDRKTETPKATPRRSLSQTQPPQVLPKEEPPPATPQQEPEGEQAPPRRPLRREASVKRLPATMTDSESAAVPEFMRIQLNRVESKGQSVIYDTEQEKGGKKEDEDVPKMDTGPIDVPKDAPIETDLNTPKKDVPVKDMPTPAAARDVTRKASMQGSRPLLKDTRDASPSAVLDSSENIETTPEQQERVQLRRPVVTDRTPAAERSAAATTTTTPAASRDQPELFKVFARRSFKIKDSDKELFETSIEDTGVEASSEVSEMMVSSVRPSSTSPRPPVNTTQATDVQKIGINAISYNRKSVGNPALSFMPPPVSSASEQANRPQTTASTSKSHTTAITSKSPQTTASTCKTPQPSTENNATPPTVYSKILSNRMSGSEVSSGNESEGSVSSPVPIRAPVTPQTKPAMTARPGSAIIWPPRPQASQEETTATPQPTTAPQDTPHRKSLGSMDTKDVTKEASQDGIEVEVSPLDISAARRRFMSASYPPDRPGTSPALGTSPPALTPSPITPSPSPPAPTPSPPAPTHPPVTSNILSRVGSIGSVTSPATPSFTVTVRTQPPADTPSAPPPSTALSGPPTGSPSPGEPGKGDAGPGQQTAEDWRVLVRQRREGRLKQTKTPDAEEIIIETRPPVSRNSKVLEMASNFQKLQVA</sequence>
<feature type="compositionally biased region" description="Basic and acidic residues" evidence="1">
    <location>
        <begin position="476"/>
        <end position="490"/>
    </location>
</feature>
<feature type="region of interest" description="Disordered" evidence="1">
    <location>
        <begin position="379"/>
        <end position="603"/>
    </location>
</feature>
<feature type="compositionally biased region" description="Basic and acidic residues" evidence="1">
    <location>
        <begin position="331"/>
        <end position="348"/>
    </location>
</feature>
<evidence type="ECO:0000256" key="1">
    <source>
        <dbReference type="SAM" id="MobiDB-lite"/>
    </source>
</evidence>
<protein>
    <submittedName>
        <fullName evidence="2">Uncharacterized protein</fullName>
    </submittedName>
</protein>
<feature type="compositionally biased region" description="Low complexity" evidence="1">
    <location>
        <begin position="273"/>
        <end position="283"/>
    </location>
</feature>
<feature type="compositionally biased region" description="Low complexity" evidence="1">
    <location>
        <begin position="808"/>
        <end position="820"/>
    </location>
</feature>
<feature type="compositionally biased region" description="Polar residues" evidence="1">
    <location>
        <begin position="694"/>
        <end position="704"/>
    </location>
</feature>
<dbReference type="EMBL" id="JARAKH010000014">
    <property type="protein sequence ID" value="KAK8397274.1"/>
    <property type="molecule type" value="Genomic_DNA"/>
</dbReference>
<organism evidence="2 3">
    <name type="scientific">Scylla paramamosain</name>
    <name type="common">Mud crab</name>
    <dbReference type="NCBI Taxonomy" id="85552"/>
    <lineage>
        <taxon>Eukaryota</taxon>
        <taxon>Metazoa</taxon>
        <taxon>Ecdysozoa</taxon>
        <taxon>Arthropoda</taxon>
        <taxon>Crustacea</taxon>
        <taxon>Multicrustacea</taxon>
        <taxon>Malacostraca</taxon>
        <taxon>Eumalacostraca</taxon>
        <taxon>Eucarida</taxon>
        <taxon>Decapoda</taxon>
        <taxon>Pleocyemata</taxon>
        <taxon>Brachyura</taxon>
        <taxon>Eubrachyura</taxon>
        <taxon>Portunoidea</taxon>
        <taxon>Portunidae</taxon>
        <taxon>Portuninae</taxon>
        <taxon>Scylla</taxon>
    </lineage>
</organism>
<dbReference type="AlphaFoldDB" id="A0AAW0UAZ0"/>
<feature type="compositionally biased region" description="Basic and acidic residues" evidence="1">
    <location>
        <begin position="142"/>
        <end position="153"/>
    </location>
</feature>
<accession>A0AAW0UAZ0</accession>
<feature type="compositionally biased region" description="Low complexity" evidence="1">
    <location>
        <begin position="633"/>
        <end position="661"/>
    </location>
</feature>
<feature type="compositionally biased region" description="Pro residues" evidence="1">
    <location>
        <begin position="941"/>
        <end position="950"/>
    </location>
</feature>
<feature type="region of interest" description="Disordered" evidence="1">
    <location>
        <begin position="1"/>
        <end position="196"/>
    </location>
</feature>
<feature type="compositionally biased region" description="Polar residues" evidence="1">
    <location>
        <begin position="921"/>
        <end position="937"/>
    </location>
</feature>
<reference evidence="2 3" key="1">
    <citation type="submission" date="2023-03" db="EMBL/GenBank/DDBJ databases">
        <title>High-quality genome of Scylla paramamosain provides insights in environmental adaptation.</title>
        <authorList>
            <person name="Zhang L."/>
        </authorList>
    </citation>
    <scope>NUCLEOTIDE SEQUENCE [LARGE SCALE GENOMIC DNA]</scope>
    <source>
        <strain evidence="2">LZ_2023a</strain>
        <tissue evidence="2">Muscle</tissue>
    </source>
</reference>
<feature type="compositionally biased region" description="Polar residues" evidence="1">
    <location>
        <begin position="237"/>
        <end position="253"/>
    </location>
</feature>
<gene>
    <name evidence="2" type="ORF">O3P69_004760</name>
</gene>
<feature type="region of interest" description="Disordered" evidence="1">
    <location>
        <begin position="331"/>
        <end position="351"/>
    </location>
</feature>
<dbReference type="Proteomes" id="UP001487740">
    <property type="component" value="Unassembled WGS sequence"/>
</dbReference>
<comment type="caution">
    <text evidence="2">The sequence shown here is derived from an EMBL/GenBank/DDBJ whole genome shotgun (WGS) entry which is preliminary data.</text>
</comment>
<proteinExistence type="predicted"/>
<feature type="compositionally biased region" description="Basic and acidic residues" evidence="1">
    <location>
        <begin position="18"/>
        <end position="29"/>
    </location>
</feature>
<feature type="compositionally biased region" description="Pro residues" evidence="1">
    <location>
        <begin position="882"/>
        <end position="907"/>
    </location>
</feature>
<evidence type="ECO:0000313" key="2">
    <source>
        <dbReference type="EMBL" id="KAK8397274.1"/>
    </source>
</evidence>
<feature type="region of interest" description="Disordered" evidence="1">
    <location>
        <begin position="212"/>
        <end position="298"/>
    </location>
</feature>
<feature type="compositionally biased region" description="Polar residues" evidence="1">
    <location>
        <begin position="554"/>
        <end position="565"/>
    </location>
</feature>
<keyword evidence="3" id="KW-1185">Reference proteome</keyword>
<feature type="region of interest" description="Disordered" evidence="1">
    <location>
        <begin position="630"/>
        <end position="666"/>
    </location>
</feature>
<feature type="compositionally biased region" description="Low complexity" evidence="1">
    <location>
        <begin position="417"/>
        <end position="426"/>
    </location>
</feature>
<feature type="compositionally biased region" description="Basic and acidic residues" evidence="1">
    <location>
        <begin position="65"/>
        <end position="80"/>
    </location>
</feature>
<feature type="compositionally biased region" description="Basic and acidic residues" evidence="1">
    <location>
        <begin position="103"/>
        <end position="114"/>
    </location>
</feature>
<feature type="region of interest" description="Disordered" evidence="1">
    <location>
        <begin position="681"/>
        <end position="981"/>
    </location>
</feature>
<dbReference type="PRINTS" id="PR01217">
    <property type="entry name" value="PRICHEXTENSN"/>
</dbReference>
<feature type="compositionally biased region" description="Low complexity" evidence="1">
    <location>
        <begin position="580"/>
        <end position="599"/>
    </location>
</feature>